<sequence>MFRSSVNEAGVFTLRGRQEGGRRARRTTTSTTSTTTSSSTLISLSDEVAQPAALLAPEEDLWSTSSSATTNVPVSLDTAAAPSKPPLELVVKPHSKVVLPCELEENYSRLLLPGNSR</sequence>
<evidence type="ECO:0000313" key="2">
    <source>
        <dbReference type="EMBL" id="KAK1136028.1"/>
    </source>
</evidence>
<evidence type="ECO:0000256" key="1">
    <source>
        <dbReference type="SAM" id="MobiDB-lite"/>
    </source>
</evidence>
<dbReference type="EMBL" id="JAHYIQ010000001">
    <property type="protein sequence ID" value="KAK1136028.1"/>
    <property type="molecule type" value="Genomic_DNA"/>
</dbReference>
<evidence type="ECO:0000313" key="3">
    <source>
        <dbReference type="Proteomes" id="UP001177670"/>
    </source>
</evidence>
<accession>A0AA40GDV4</accession>
<organism evidence="2 3">
    <name type="scientific">Melipona bicolor</name>
    <dbReference type="NCBI Taxonomy" id="60889"/>
    <lineage>
        <taxon>Eukaryota</taxon>
        <taxon>Metazoa</taxon>
        <taxon>Ecdysozoa</taxon>
        <taxon>Arthropoda</taxon>
        <taxon>Hexapoda</taxon>
        <taxon>Insecta</taxon>
        <taxon>Pterygota</taxon>
        <taxon>Neoptera</taxon>
        <taxon>Endopterygota</taxon>
        <taxon>Hymenoptera</taxon>
        <taxon>Apocrita</taxon>
        <taxon>Aculeata</taxon>
        <taxon>Apoidea</taxon>
        <taxon>Anthophila</taxon>
        <taxon>Apidae</taxon>
        <taxon>Melipona</taxon>
    </lineage>
</organism>
<gene>
    <name evidence="2" type="ORF">K0M31_000597</name>
</gene>
<name>A0AA40GDV4_9HYME</name>
<reference evidence="2" key="1">
    <citation type="submission" date="2021-10" db="EMBL/GenBank/DDBJ databases">
        <title>Melipona bicolor Genome sequencing and assembly.</title>
        <authorList>
            <person name="Araujo N.S."/>
            <person name="Arias M.C."/>
        </authorList>
    </citation>
    <scope>NUCLEOTIDE SEQUENCE</scope>
    <source>
        <strain evidence="2">USP_2M_L1-L4_2017</strain>
        <tissue evidence="2">Whole body</tissue>
    </source>
</reference>
<comment type="caution">
    <text evidence="2">The sequence shown here is derived from an EMBL/GenBank/DDBJ whole genome shotgun (WGS) entry which is preliminary data.</text>
</comment>
<keyword evidence="3" id="KW-1185">Reference proteome</keyword>
<feature type="region of interest" description="Disordered" evidence="1">
    <location>
        <begin position="1"/>
        <end position="40"/>
    </location>
</feature>
<protein>
    <submittedName>
        <fullName evidence="2">Uncharacterized protein</fullName>
    </submittedName>
</protein>
<dbReference type="Proteomes" id="UP001177670">
    <property type="component" value="Unassembled WGS sequence"/>
</dbReference>
<proteinExistence type="predicted"/>
<dbReference type="AlphaFoldDB" id="A0AA40GDV4"/>
<feature type="compositionally biased region" description="Low complexity" evidence="1">
    <location>
        <begin position="27"/>
        <end position="40"/>
    </location>
</feature>